<dbReference type="PROSITE" id="PS51257">
    <property type="entry name" value="PROKAR_LIPOPROTEIN"/>
    <property type="match status" value="1"/>
</dbReference>
<feature type="signal peptide" evidence="2">
    <location>
        <begin position="1"/>
        <end position="24"/>
    </location>
</feature>
<organism evidence="3 4">
    <name type="scientific">Brevibacterium iodinum ATCC 49514</name>
    <dbReference type="NCBI Taxonomy" id="1255616"/>
    <lineage>
        <taxon>Bacteria</taxon>
        <taxon>Bacillati</taxon>
        <taxon>Actinomycetota</taxon>
        <taxon>Actinomycetes</taxon>
        <taxon>Micrococcales</taxon>
        <taxon>Brevibacteriaceae</taxon>
        <taxon>Brevibacterium</taxon>
    </lineage>
</organism>
<dbReference type="EMBL" id="FXYX01000001">
    <property type="protein sequence ID" value="SMX67464.1"/>
    <property type="molecule type" value="Genomic_DNA"/>
</dbReference>
<feature type="chain" id="PRO_5013796226" description="Lipoprotein" evidence="2">
    <location>
        <begin position="25"/>
        <end position="206"/>
    </location>
</feature>
<evidence type="ECO:0000313" key="4">
    <source>
        <dbReference type="Proteomes" id="UP000234382"/>
    </source>
</evidence>
<dbReference type="RefSeq" id="WP_101543871.1">
    <property type="nucleotide sequence ID" value="NZ_FXYX01000001.1"/>
</dbReference>
<dbReference type="Proteomes" id="UP000234382">
    <property type="component" value="Unassembled WGS sequence"/>
</dbReference>
<evidence type="ECO:0008006" key="5">
    <source>
        <dbReference type="Google" id="ProtNLM"/>
    </source>
</evidence>
<proteinExistence type="predicted"/>
<sequence length="206" mass="21808">MPLIRRTALSAAAAALAVTLTACSSGDDTEEPNAERAETQGAAQEPGEAADSKGESGSAEAAGLDPDDLPDPVASQEIPAAVEGDEKATMTVELFPLKRQGETVVAQFAFTVNSDKTDEDDDGDDLYGYLGDASWNPFLVDSRNLRKHNVLDKFPQRAQTSYQSTKFKPGQTHYAFAVFAAPPPDVDEVEVSVVDGMNLATGVKIS</sequence>
<name>A0A2H1HX40_9MICO</name>
<evidence type="ECO:0000313" key="3">
    <source>
        <dbReference type="EMBL" id="SMX67464.1"/>
    </source>
</evidence>
<protein>
    <recommendedName>
        <fullName evidence="5">Lipoprotein</fullName>
    </recommendedName>
</protein>
<keyword evidence="2" id="KW-0732">Signal</keyword>
<reference evidence="4" key="1">
    <citation type="submission" date="2017-03" db="EMBL/GenBank/DDBJ databases">
        <authorList>
            <person name="Monnet C."/>
        </authorList>
    </citation>
    <scope>NUCLEOTIDE SEQUENCE [LARGE SCALE GENOMIC DNA]</scope>
    <source>
        <strain evidence="4">ATCC 49514</strain>
    </source>
</reference>
<evidence type="ECO:0000256" key="1">
    <source>
        <dbReference type="SAM" id="MobiDB-lite"/>
    </source>
</evidence>
<keyword evidence="4" id="KW-1185">Reference proteome</keyword>
<gene>
    <name evidence="3" type="ORF">BI49514_00454</name>
</gene>
<feature type="region of interest" description="Disordered" evidence="1">
    <location>
        <begin position="24"/>
        <end position="74"/>
    </location>
</feature>
<accession>A0A2H1HX40</accession>
<dbReference type="AlphaFoldDB" id="A0A2H1HX40"/>
<evidence type="ECO:0000256" key="2">
    <source>
        <dbReference type="SAM" id="SignalP"/>
    </source>
</evidence>